<feature type="transmembrane region" description="Helical" evidence="6">
    <location>
        <begin position="412"/>
        <end position="429"/>
    </location>
</feature>
<keyword evidence="8" id="KW-0030">Aminoacyl-tRNA synthetase</keyword>
<feature type="transmembrane region" description="Helical" evidence="6">
    <location>
        <begin position="180"/>
        <end position="199"/>
    </location>
</feature>
<name>A0A1L7CLA9_CORFL</name>
<evidence type="ECO:0000256" key="1">
    <source>
        <dbReference type="ARBA" id="ARBA00004651"/>
    </source>
</evidence>
<dbReference type="PANTHER" id="PTHR34697:SF2">
    <property type="entry name" value="PHOSPHATIDYLGLYCEROL LYSYLTRANSFERASE"/>
    <property type="match status" value="1"/>
</dbReference>
<evidence type="ECO:0000256" key="6">
    <source>
        <dbReference type="SAM" id="Phobius"/>
    </source>
</evidence>
<evidence type="ECO:0000256" key="3">
    <source>
        <dbReference type="ARBA" id="ARBA00022692"/>
    </source>
</evidence>
<evidence type="ECO:0000256" key="2">
    <source>
        <dbReference type="ARBA" id="ARBA00022475"/>
    </source>
</evidence>
<gene>
    <name evidence="8" type="ORF">CFLV_05240</name>
</gene>
<dbReference type="OrthoDB" id="594838at2"/>
<feature type="transmembrane region" description="Helical" evidence="6">
    <location>
        <begin position="7"/>
        <end position="25"/>
    </location>
</feature>
<feature type="transmembrane region" description="Helical" evidence="6">
    <location>
        <begin position="277"/>
        <end position="297"/>
    </location>
</feature>
<dbReference type="RefSeq" id="WP_075729643.1">
    <property type="nucleotide sequence ID" value="NZ_BJNB01000001.1"/>
</dbReference>
<reference evidence="8 9" key="1">
    <citation type="submission" date="2014-08" db="EMBL/GenBank/DDBJ databases">
        <title>Complete genome sequence of Corynebacterium flavescens OJ8(T)(=DSM 20296(T)), isolated from cheese.</title>
        <authorList>
            <person name="Ruckert C."/>
            <person name="Albersmeier A."/>
            <person name="Winkler A."/>
            <person name="Kalinowski J."/>
        </authorList>
    </citation>
    <scope>NUCLEOTIDE SEQUENCE [LARGE SCALE GENOMIC DNA]</scope>
    <source>
        <strain evidence="8 9">OJ8</strain>
    </source>
</reference>
<feature type="transmembrane region" description="Helical" evidence="6">
    <location>
        <begin position="151"/>
        <end position="168"/>
    </location>
</feature>
<keyword evidence="8" id="KW-0436">Ligase</keyword>
<evidence type="ECO:0000256" key="4">
    <source>
        <dbReference type="ARBA" id="ARBA00022989"/>
    </source>
</evidence>
<feature type="domain" description="Phosphatidylglycerol lysyltransferase C-terminal" evidence="7">
    <location>
        <begin position="447"/>
        <end position="733"/>
    </location>
</feature>
<organism evidence="8 9">
    <name type="scientific">Corynebacterium flavescens</name>
    <dbReference type="NCBI Taxonomy" id="28028"/>
    <lineage>
        <taxon>Bacteria</taxon>
        <taxon>Bacillati</taxon>
        <taxon>Actinomycetota</taxon>
        <taxon>Actinomycetes</taxon>
        <taxon>Mycobacteriales</taxon>
        <taxon>Corynebacteriaceae</taxon>
        <taxon>Corynebacterium</taxon>
    </lineage>
</organism>
<keyword evidence="4 6" id="KW-1133">Transmembrane helix</keyword>
<dbReference type="InterPro" id="IPR051211">
    <property type="entry name" value="PG_lysyltransferase"/>
</dbReference>
<proteinExistence type="predicted"/>
<feature type="transmembrane region" description="Helical" evidence="6">
    <location>
        <begin position="303"/>
        <end position="331"/>
    </location>
</feature>
<evidence type="ECO:0000313" key="9">
    <source>
        <dbReference type="Proteomes" id="UP000185479"/>
    </source>
</evidence>
<dbReference type="GO" id="GO:0005886">
    <property type="term" value="C:plasma membrane"/>
    <property type="evidence" value="ECO:0007669"/>
    <property type="project" value="UniProtKB-SubCell"/>
</dbReference>
<feature type="transmembrane region" description="Helical" evidence="6">
    <location>
        <begin position="343"/>
        <end position="365"/>
    </location>
</feature>
<dbReference type="PANTHER" id="PTHR34697">
    <property type="entry name" value="PHOSPHATIDYLGLYCEROL LYSYLTRANSFERASE"/>
    <property type="match status" value="1"/>
</dbReference>
<dbReference type="Proteomes" id="UP000185479">
    <property type="component" value="Chromosome"/>
</dbReference>
<dbReference type="EMBL" id="CP009246">
    <property type="protein sequence ID" value="APT86646.1"/>
    <property type="molecule type" value="Genomic_DNA"/>
</dbReference>
<feature type="transmembrane region" description="Helical" evidence="6">
    <location>
        <begin position="252"/>
        <end position="270"/>
    </location>
</feature>
<keyword evidence="3 6" id="KW-0812">Transmembrane</keyword>
<keyword evidence="9" id="KW-1185">Reference proteome</keyword>
<sequence length="772" mass="84850">MSVLRRTPATAILIVAMWLFFFLGGELVSKFGLSAPSVGGLVVLTLMALGLSAPAEYVLRTKKYVVVGLAFQIICAPLALVTARGIEISGLNQWGDDLLHSNNLTPMGWIAGTAGFASASMSRLWRRRFRVALLALTLTSMLYSGSLSDVLGVVAAVTSIVAGVLVHSEQRTKPSVKERRTLVAIVAGAVALGPFLVAINPSAEGPFSQITQLIWAPTLSNLEVGMACGLDSASAACLAASDLARMQGIGPAVANLMPLVIQLVLCFGLIRGRRLAWWLASALQIFTMALLVIQVWDFDRENFFIYGLNLVAVLTPWAFTLVVLILTRRLFSVNENRVVLRKYLGIAAITGFVCAAVWFLGAVIFPDSFVGGTSPSAALQELPLRFMPTVVALMLPHAVLPSSWLSWLLYEWVGNVFWTVCAVLLYRAFTRPADPVQEADRRRAREILEATSGDHLSFMTIWQGNRYFFHEDSYVAYRVANGIALTLGAPVGKDISLQFEEFAREQGWTPAWYSVSAEYADAHPQLKRLEVAEEAVLSCENTEFKGKKFQNIRTARNKAKKEGIETHWTEWDDLTRSVASKIEALSEDWVSEKALPEMGFTLGGLTEMQEPGTKILYAIDEQGKLHGVTSWMPVRRSGEIVGYTLDVMRREDDAFKGVMEFLLSEALLIAASEGKQWISLSGAPLAGEHEDPKLLDAALTRVGSEIEPLYGFRSLAASKRKFQPEEVPWYLCYEDELSLPSIGLSVLHAYLPTLRASDALSVVKTWSESRKS</sequence>
<comment type="subcellular location">
    <subcellularLocation>
        <location evidence="1">Cell membrane</location>
        <topology evidence="1">Multi-pass membrane protein</topology>
    </subcellularLocation>
</comment>
<feature type="transmembrane region" description="Helical" evidence="6">
    <location>
        <begin position="64"/>
        <end position="86"/>
    </location>
</feature>
<dbReference type="InterPro" id="IPR024320">
    <property type="entry name" value="LPG_synthase_C"/>
</dbReference>
<dbReference type="AlphaFoldDB" id="A0A1L7CLA9"/>
<keyword evidence="2" id="KW-1003">Cell membrane</keyword>
<dbReference type="GO" id="GO:0016755">
    <property type="term" value="F:aminoacyltransferase activity"/>
    <property type="evidence" value="ECO:0007669"/>
    <property type="project" value="TreeGrafter"/>
</dbReference>
<dbReference type="KEGG" id="cfc:CFLV_05240"/>
<evidence type="ECO:0000259" key="7">
    <source>
        <dbReference type="Pfam" id="PF09924"/>
    </source>
</evidence>
<protein>
    <submittedName>
        <fullName evidence="8">Lysyl-tRNA synthetase</fullName>
    </submittedName>
</protein>
<dbReference type="STRING" id="28028.CFLV_05240"/>
<dbReference type="Pfam" id="PF09924">
    <property type="entry name" value="LPG_synthase_C"/>
    <property type="match status" value="1"/>
</dbReference>
<feature type="transmembrane region" description="Helical" evidence="6">
    <location>
        <begin position="31"/>
        <end position="52"/>
    </location>
</feature>
<keyword evidence="5 6" id="KW-0472">Membrane</keyword>
<evidence type="ECO:0000313" key="8">
    <source>
        <dbReference type="EMBL" id="APT86646.1"/>
    </source>
</evidence>
<dbReference type="GeneID" id="82880119"/>
<dbReference type="GO" id="GO:0055091">
    <property type="term" value="P:phospholipid homeostasis"/>
    <property type="evidence" value="ECO:0007669"/>
    <property type="project" value="TreeGrafter"/>
</dbReference>
<dbReference type="GO" id="GO:0004812">
    <property type="term" value="F:aminoacyl-tRNA ligase activity"/>
    <property type="evidence" value="ECO:0007669"/>
    <property type="project" value="UniProtKB-KW"/>
</dbReference>
<accession>A0A1L7CLA9</accession>
<evidence type="ECO:0000256" key="5">
    <source>
        <dbReference type="ARBA" id="ARBA00023136"/>
    </source>
</evidence>